<evidence type="ECO:0000313" key="1">
    <source>
        <dbReference type="EMBL" id="KAH7533819.1"/>
    </source>
</evidence>
<gene>
    <name evidence="1" type="ORF">FEM48_Zijuj04G0172200</name>
</gene>
<sequence length="185" mass="21280">MEEALASLKKNLRYLQRLDIHHFHDYQLEVVLPSTLTKVTLYDSNGLNMLKSLGKLPNLLHLRMQNSHEPKSLDISVVAANSFRNKLWESNFVKEETVDEFNTNWELTMINGCKVGASSEFVPIKSHQDSTNISESGAGGFPQLEVFEKWELERRINVKPSASCHQRMLSYLKHLPDEIWFLPAL</sequence>
<name>A0A978VL50_ZIZJJ</name>
<dbReference type="EMBL" id="JAEACU010000004">
    <property type="protein sequence ID" value="KAH7533819.1"/>
    <property type="molecule type" value="Genomic_DNA"/>
</dbReference>
<protein>
    <submittedName>
        <fullName evidence="1">Uncharacterized protein</fullName>
    </submittedName>
</protein>
<evidence type="ECO:0000313" key="2">
    <source>
        <dbReference type="Proteomes" id="UP000813462"/>
    </source>
</evidence>
<accession>A0A978VL50</accession>
<reference evidence="1" key="1">
    <citation type="journal article" date="2021" name="Front. Plant Sci.">
        <title>Chromosome-Scale Genome Assembly for Chinese Sour Jujube and Insights Into Its Genome Evolution and Domestication Signature.</title>
        <authorList>
            <person name="Shen L.-Y."/>
            <person name="Luo H."/>
            <person name="Wang X.-L."/>
            <person name="Wang X.-M."/>
            <person name="Qiu X.-J."/>
            <person name="Liu H."/>
            <person name="Zhou S.-S."/>
            <person name="Jia K.-H."/>
            <person name="Nie S."/>
            <person name="Bao Y.-T."/>
            <person name="Zhang R.-G."/>
            <person name="Yun Q.-Z."/>
            <person name="Chai Y.-H."/>
            <person name="Lu J.-Y."/>
            <person name="Li Y."/>
            <person name="Zhao S.-W."/>
            <person name="Mao J.-F."/>
            <person name="Jia S.-G."/>
            <person name="Mao Y.-M."/>
        </authorList>
    </citation>
    <scope>NUCLEOTIDE SEQUENCE</scope>
    <source>
        <strain evidence="1">AT0</strain>
        <tissue evidence="1">Leaf</tissue>
    </source>
</reference>
<comment type="caution">
    <text evidence="1">The sequence shown here is derived from an EMBL/GenBank/DDBJ whole genome shotgun (WGS) entry which is preliminary data.</text>
</comment>
<dbReference type="AlphaFoldDB" id="A0A978VL50"/>
<dbReference type="Proteomes" id="UP000813462">
    <property type="component" value="Unassembled WGS sequence"/>
</dbReference>
<proteinExistence type="predicted"/>
<organism evidence="1 2">
    <name type="scientific">Ziziphus jujuba var. spinosa</name>
    <dbReference type="NCBI Taxonomy" id="714518"/>
    <lineage>
        <taxon>Eukaryota</taxon>
        <taxon>Viridiplantae</taxon>
        <taxon>Streptophyta</taxon>
        <taxon>Embryophyta</taxon>
        <taxon>Tracheophyta</taxon>
        <taxon>Spermatophyta</taxon>
        <taxon>Magnoliopsida</taxon>
        <taxon>eudicotyledons</taxon>
        <taxon>Gunneridae</taxon>
        <taxon>Pentapetalae</taxon>
        <taxon>rosids</taxon>
        <taxon>fabids</taxon>
        <taxon>Rosales</taxon>
        <taxon>Rhamnaceae</taxon>
        <taxon>Paliureae</taxon>
        <taxon>Ziziphus</taxon>
    </lineage>
</organism>